<evidence type="ECO:0000256" key="1">
    <source>
        <dbReference type="ARBA" id="ARBA00001974"/>
    </source>
</evidence>
<dbReference type="InterPro" id="IPR017927">
    <property type="entry name" value="FAD-bd_FR_type"/>
</dbReference>
<dbReference type="SUPFAM" id="SSF52343">
    <property type="entry name" value="Ferredoxin reductase-like, C-terminal NADP-linked domain"/>
    <property type="match status" value="1"/>
</dbReference>
<accession>A0A9X3LLV5</accession>
<dbReference type="PANTHER" id="PTHR47354">
    <property type="entry name" value="NADH OXIDOREDUCTASE HCR"/>
    <property type="match status" value="1"/>
</dbReference>
<dbReference type="EMBL" id="JAKMUT010000010">
    <property type="protein sequence ID" value="MCZ9290424.1"/>
    <property type="molecule type" value="Genomic_DNA"/>
</dbReference>
<dbReference type="SUPFAM" id="SSF63380">
    <property type="entry name" value="Riboflavin synthase domain-like"/>
    <property type="match status" value="1"/>
</dbReference>
<dbReference type="Proteomes" id="UP001146469">
    <property type="component" value="Unassembled WGS sequence"/>
</dbReference>
<keyword evidence="2" id="KW-0479">Metal-binding</keyword>
<dbReference type="InterPro" id="IPR017938">
    <property type="entry name" value="Riboflavin_synthase-like_b-brl"/>
</dbReference>
<evidence type="ECO:0000256" key="3">
    <source>
        <dbReference type="ARBA" id="ARBA00023014"/>
    </source>
</evidence>
<dbReference type="InterPro" id="IPR050415">
    <property type="entry name" value="MRET"/>
</dbReference>
<comment type="cofactor">
    <cofactor evidence="1">
        <name>FAD</name>
        <dbReference type="ChEBI" id="CHEBI:57692"/>
    </cofactor>
</comment>
<organism evidence="5 6">
    <name type="scientific">Corynebacterium evansiae</name>
    <dbReference type="NCBI Taxonomy" id="2913499"/>
    <lineage>
        <taxon>Bacteria</taxon>
        <taxon>Bacillati</taxon>
        <taxon>Actinomycetota</taxon>
        <taxon>Actinomycetes</taxon>
        <taxon>Mycobacteriales</taxon>
        <taxon>Corynebacteriaceae</taxon>
        <taxon>Corynebacterium</taxon>
    </lineage>
</organism>
<protein>
    <submittedName>
        <fullName evidence="5">FAD-binding oxidoreductase</fullName>
    </submittedName>
</protein>
<keyword evidence="6" id="KW-1185">Reference proteome</keyword>
<evidence type="ECO:0000259" key="4">
    <source>
        <dbReference type="PROSITE" id="PS51384"/>
    </source>
</evidence>
<dbReference type="Pfam" id="PF00970">
    <property type="entry name" value="FAD_binding_6"/>
    <property type="match status" value="1"/>
</dbReference>
<gene>
    <name evidence="5" type="ORF">L8V00_09460</name>
</gene>
<reference evidence="5" key="1">
    <citation type="submission" date="2022-02" db="EMBL/GenBank/DDBJ databases">
        <title>Corynebacterium sp. from urogenital microbiome.</title>
        <authorList>
            <person name="Cappelli E.A."/>
            <person name="Ribeiro T.G."/>
            <person name="Peixe L."/>
        </authorList>
    </citation>
    <scope>NUCLEOTIDE SEQUENCE</scope>
    <source>
        <strain evidence="5">C8Ua_174</strain>
    </source>
</reference>
<comment type="caution">
    <text evidence="5">The sequence shown here is derived from an EMBL/GenBank/DDBJ whole genome shotgun (WGS) entry which is preliminary data.</text>
</comment>
<dbReference type="GO" id="GO:0051537">
    <property type="term" value="F:2 iron, 2 sulfur cluster binding"/>
    <property type="evidence" value="ECO:0007669"/>
    <property type="project" value="UniProtKB-KW"/>
</dbReference>
<proteinExistence type="predicted"/>
<evidence type="ECO:0000313" key="6">
    <source>
        <dbReference type="Proteomes" id="UP001146469"/>
    </source>
</evidence>
<keyword evidence="2" id="KW-0001">2Fe-2S</keyword>
<keyword evidence="3" id="KW-0411">Iron-sulfur</keyword>
<dbReference type="GO" id="GO:0016491">
    <property type="term" value="F:oxidoreductase activity"/>
    <property type="evidence" value="ECO:0007669"/>
    <property type="project" value="InterPro"/>
</dbReference>
<name>A0A9X3LLV5_9CORY</name>
<dbReference type="PROSITE" id="PS51384">
    <property type="entry name" value="FAD_FR"/>
    <property type="match status" value="1"/>
</dbReference>
<dbReference type="InterPro" id="IPR039261">
    <property type="entry name" value="FNR_nucleotide-bd"/>
</dbReference>
<feature type="domain" description="FAD-binding FR-type" evidence="4">
    <location>
        <begin position="159"/>
        <end position="257"/>
    </location>
</feature>
<keyword evidence="2" id="KW-0408">Iron</keyword>
<sequence>MARHSSSDEYSFAEFLTLIEEHRHDLVQLTRAKLHAMDPKPMTVHFPHVAGAEYANPTPDFAQTMELDEAYLDRTIRFVLRGITSGGEFATDQAEFLVATGRDFRKFGVGSQHYEALESALVEAVGEYMGVTKKLSDTINLGCSLLAYGALEDEEVDVPATSAAQVLEVLHPCDAIAVIRAQMDPPLPYWSGQHVEVRTPHTPQLWRALSPAIPFNEDGLVEFHVRAVGPFSRAIVEGSQPGEQWVVANPYGDLQISGEKPVVMVAGSTGLAPVRAILLDLIQSEERPPMVQLFFGAQNPDELYEWKGLVGFEDAFDWLDLYLVVQEDAPAPEDFEAYTARGLVGDVAAERGSWRDAEVLITGGPEMKRHTVEAFLRAGANREQLRFDVPN</sequence>
<evidence type="ECO:0000256" key="2">
    <source>
        <dbReference type="ARBA" id="ARBA00022714"/>
    </source>
</evidence>
<dbReference type="RefSeq" id="WP_269944873.1">
    <property type="nucleotide sequence ID" value="NZ_JAKMUT010000010.1"/>
</dbReference>
<dbReference type="CDD" id="cd06187">
    <property type="entry name" value="O2ase_reductase_like"/>
    <property type="match status" value="1"/>
</dbReference>
<dbReference type="Gene3D" id="3.40.50.80">
    <property type="entry name" value="Nucleotide-binding domain of ferredoxin-NADP reductase (FNR) module"/>
    <property type="match status" value="1"/>
</dbReference>
<dbReference type="AlphaFoldDB" id="A0A9X3LLV5"/>
<dbReference type="PANTHER" id="PTHR47354:SF5">
    <property type="entry name" value="PROTEIN RFBI"/>
    <property type="match status" value="1"/>
</dbReference>
<dbReference type="PRINTS" id="PR00410">
    <property type="entry name" value="PHEHYDRXLASE"/>
</dbReference>
<evidence type="ECO:0000313" key="5">
    <source>
        <dbReference type="EMBL" id="MCZ9290424.1"/>
    </source>
</evidence>
<dbReference type="InterPro" id="IPR008333">
    <property type="entry name" value="Cbr1-like_FAD-bd_dom"/>
</dbReference>
<dbReference type="InterPro" id="IPR001433">
    <property type="entry name" value="OxRdtase_FAD/NAD-bd"/>
</dbReference>
<dbReference type="Gene3D" id="2.40.30.10">
    <property type="entry name" value="Translation factors"/>
    <property type="match status" value="1"/>
</dbReference>
<dbReference type="Pfam" id="PF00175">
    <property type="entry name" value="NAD_binding_1"/>
    <property type="match status" value="1"/>
</dbReference>